<sequence length="298" mass="32794">MSTAIVSQPSAAAAATTTTTTANDPSYIPRGPVEASIAFWHPPPDGSKPFYYVENPPPGQPQSNLIEVPQKVSITDIRGHEANFSLDRDAFQALQNVPPTKADPSFTDDANIKSVYYPEVEDLILTHVPGATRVVIFDHTIRRSNPDAPRGPVTRAHVDQTPYSAAERVKYHLPADEAEQLLRGRYRIINVWRPLNGPVQDMPLAFASSLSVDDADLVPVEHRYPDRTGETATVLYAPTQKWYYWSGIGGDERLLLKCSDSKEGAPGKRVPHTAFVDPRTPVGARGRESIEVRCLVFG</sequence>
<dbReference type="GO" id="GO:0032259">
    <property type="term" value="P:methylation"/>
    <property type="evidence" value="ECO:0007669"/>
    <property type="project" value="UniProtKB-KW"/>
</dbReference>
<accession>A0A0E1RXQ5</accession>
<protein>
    <submittedName>
        <fullName evidence="3">Methyltransferase</fullName>
    </submittedName>
</protein>
<keyword evidence="4" id="KW-1185">Reference proteome</keyword>
<evidence type="ECO:0000256" key="1">
    <source>
        <dbReference type="ARBA" id="ARBA00023604"/>
    </source>
</evidence>
<dbReference type="OMA" id="IPIEHRY"/>
<feature type="compositionally biased region" description="Polar residues" evidence="2">
    <location>
        <begin position="1"/>
        <end position="10"/>
    </location>
</feature>
<dbReference type="KEGG" id="cim:CIMG_03473"/>
<evidence type="ECO:0000256" key="2">
    <source>
        <dbReference type="SAM" id="MobiDB-lite"/>
    </source>
</evidence>
<dbReference type="EMBL" id="GG704916">
    <property type="protein sequence ID" value="EAS32449.1"/>
    <property type="molecule type" value="Genomic_DNA"/>
</dbReference>
<organism evidence="3 4">
    <name type="scientific">Coccidioides immitis (strain RS)</name>
    <name type="common">Valley fever fungus</name>
    <dbReference type="NCBI Taxonomy" id="246410"/>
    <lineage>
        <taxon>Eukaryota</taxon>
        <taxon>Fungi</taxon>
        <taxon>Dikarya</taxon>
        <taxon>Ascomycota</taxon>
        <taxon>Pezizomycotina</taxon>
        <taxon>Eurotiomycetes</taxon>
        <taxon>Eurotiomycetidae</taxon>
        <taxon>Onygenales</taxon>
        <taxon>Onygenaceae</taxon>
        <taxon>Coccidioides</taxon>
    </lineage>
</organism>
<dbReference type="GeneID" id="4563452"/>
<dbReference type="InterPro" id="IPR044053">
    <property type="entry name" value="AsaB-like"/>
</dbReference>
<dbReference type="PANTHER" id="PTHR34598">
    <property type="entry name" value="BLL6449 PROTEIN"/>
    <property type="match status" value="1"/>
</dbReference>
<dbReference type="GO" id="GO:0008168">
    <property type="term" value="F:methyltransferase activity"/>
    <property type="evidence" value="ECO:0007669"/>
    <property type="project" value="UniProtKB-KW"/>
</dbReference>
<evidence type="ECO:0000313" key="4">
    <source>
        <dbReference type="Proteomes" id="UP000001261"/>
    </source>
</evidence>
<dbReference type="InParanoid" id="A0A0E1RXQ5"/>
<dbReference type="PANTHER" id="PTHR34598:SF1">
    <property type="entry name" value="PUTATIVE (AFU_ORTHOLOGUE AFUA_3G13140)-RELATED"/>
    <property type="match status" value="1"/>
</dbReference>
<feature type="region of interest" description="Disordered" evidence="2">
    <location>
        <begin position="1"/>
        <end position="28"/>
    </location>
</feature>
<dbReference type="AlphaFoldDB" id="A0A0E1RXQ5"/>
<dbReference type="NCBIfam" id="NF041278">
    <property type="entry name" value="CmcJ_NvfI_EfuI"/>
    <property type="match status" value="1"/>
</dbReference>
<keyword evidence="3" id="KW-0489">Methyltransferase</keyword>
<comment type="similarity">
    <text evidence="1">Belongs to the asaB hydroxylase/desaturase family.</text>
</comment>
<proteinExistence type="inferred from homology"/>
<feature type="compositionally biased region" description="Low complexity" evidence="2">
    <location>
        <begin position="11"/>
        <end position="22"/>
    </location>
</feature>
<evidence type="ECO:0000313" key="3">
    <source>
        <dbReference type="EMBL" id="EAS32449.1"/>
    </source>
</evidence>
<dbReference type="VEuPathDB" id="FungiDB:CIMG_03473"/>
<reference evidence="4" key="1">
    <citation type="journal article" date="2009" name="Genome Res.">
        <title>Comparative genomic analyses of the human fungal pathogens Coccidioides and their relatives.</title>
        <authorList>
            <person name="Sharpton T.J."/>
            <person name="Stajich J.E."/>
            <person name="Rounsley S.D."/>
            <person name="Gardner M.J."/>
            <person name="Wortman J.R."/>
            <person name="Jordar V.S."/>
            <person name="Maiti R."/>
            <person name="Kodira C.D."/>
            <person name="Neafsey D.E."/>
            <person name="Zeng Q."/>
            <person name="Hung C.-Y."/>
            <person name="McMahan C."/>
            <person name="Muszewska A."/>
            <person name="Grynberg M."/>
            <person name="Mandel M.A."/>
            <person name="Kellner E.M."/>
            <person name="Barker B.M."/>
            <person name="Galgiani J.N."/>
            <person name="Orbach M.J."/>
            <person name="Kirkland T.N."/>
            <person name="Cole G.T."/>
            <person name="Henn M.R."/>
            <person name="Birren B.W."/>
            <person name="Taylor J.W."/>
        </authorList>
    </citation>
    <scope>NUCLEOTIDE SEQUENCE [LARGE SCALE GENOMIC DNA]</scope>
    <source>
        <strain evidence="4">RS</strain>
    </source>
</reference>
<dbReference type="GO" id="GO:0016491">
    <property type="term" value="F:oxidoreductase activity"/>
    <property type="evidence" value="ECO:0007669"/>
    <property type="project" value="InterPro"/>
</dbReference>
<dbReference type="RefSeq" id="XP_001244032.1">
    <property type="nucleotide sequence ID" value="XM_001244031.2"/>
</dbReference>
<keyword evidence="3" id="KW-0808">Transferase</keyword>
<name>A0A0E1RXQ5_COCIM</name>
<gene>
    <name evidence="3" type="ORF">CIMG_03473</name>
</gene>
<dbReference type="Proteomes" id="UP000001261">
    <property type="component" value="Unassembled WGS sequence"/>
</dbReference>
<reference evidence="4" key="2">
    <citation type="journal article" date="2010" name="Genome Res.">
        <title>Population genomic sequencing of Coccidioides fungi reveals recent hybridization and transposon control.</title>
        <authorList>
            <person name="Neafsey D.E."/>
            <person name="Barker B.M."/>
            <person name="Sharpton T.J."/>
            <person name="Stajich J.E."/>
            <person name="Park D.J."/>
            <person name="Whiston E."/>
            <person name="Hung C.-Y."/>
            <person name="McMahan C."/>
            <person name="White J."/>
            <person name="Sykes S."/>
            <person name="Heiman D."/>
            <person name="Young S."/>
            <person name="Zeng Q."/>
            <person name="Abouelleil A."/>
            <person name="Aftuck L."/>
            <person name="Bessette D."/>
            <person name="Brown A."/>
            <person name="FitzGerald M."/>
            <person name="Lui A."/>
            <person name="Macdonald J.P."/>
            <person name="Priest M."/>
            <person name="Orbach M.J."/>
            <person name="Galgiani J.N."/>
            <person name="Kirkland T.N."/>
            <person name="Cole G.T."/>
            <person name="Birren B.W."/>
            <person name="Henn M.R."/>
            <person name="Taylor J.W."/>
            <person name="Rounsley S.D."/>
        </authorList>
    </citation>
    <scope>GENOME REANNOTATION</scope>
    <source>
        <strain evidence="4">RS</strain>
    </source>
</reference>
<dbReference type="OrthoDB" id="412788at2759"/>